<reference evidence="1 2" key="1">
    <citation type="submission" date="2019-08" db="EMBL/GenBank/DDBJ databases">
        <authorList>
            <person name="Liang Q."/>
        </authorList>
    </citation>
    <scope>NUCLEOTIDE SEQUENCE [LARGE SCALE GENOMIC DNA]</scope>
    <source>
        <strain evidence="1 2">V1718</strain>
    </source>
</reference>
<gene>
    <name evidence="1" type="ORF">FRD01_15180</name>
</gene>
<dbReference type="KEGG" id="bbae:FRD01_15180"/>
<keyword evidence="2" id="KW-1185">Reference proteome</keyword>
<dbReference type="RefSeq" id="WP_146961073.1">
    <property type="nucleotide sequence ID" value="NZ_CP042467.1"/>
</dbReference>
<dbReference type="AlphaFoldDB" id="A0A5B8XSA6"/>
<protein>
    <submittedName>
        <fullName evidence="1">Uncharacterized protein</fullName>
    </submittedName>
</protein>
<evidence type="ECO:0000313" key="2">
    <source>
        <dbReference type="Proteomes" id="UP000321595"/>
    </source>
</evidence>
<name>A0A5B8XSA6_9DELT</name>
<organism evidence="1 2">
    <name type="scientific">Microvenator marinus</name>
    <dbReference type="NCBI Taxonomy" id="2600177"/>
    <lineage>
        <taxon>Bacteria</taxon>
        <taxon>Deltaproteobacteria</taxon>
        <taxon>Bradymonadales</taxon>
        <taxon>Microvenatoraceae</taxon>
        <taxon>Microvenator</taxon>
    </lineage>
</organism>
<sequence length="226" mass="24857">MIFATESWADCTGPLGDGYDDCVAFGLNDAPRFSASAICDYREAIGMTSSWDSVAGLLTITIDPNSGDGIPAVRHPLHDGEWAKLTDYLDAFYGLALGEGCADDVNLQRPNECGPFPFQFVITDTLVWIDSNGISQYQDLNPFWGALASPDGIIDIQDTGIYDLISARLNQCDTKSVSAGGDTFEVRQCSYYTEAEQVEMVEGVCEPNKPHFISWHNASTRYEYFK</sequence>
<proteinExistence type="predicted"/>
<dbReference type="Proteomes" id="UP000321595">
    <property type="component" value="Chromosome"/>
</dbReference>
<accession>A0A5B8XSA6</accession>
<dbReference type="EMBL" id="CP042467">
    <property type="protein sequence ID" value="QED28550.1"/>
    <property type="molecule type" value="Genomic_DNA"/>
</dbReference>
<evidence type="ECO:0000313" key="1">
    <source>
        <dbReference type="EMBL" id="QED28550.1"/>
    </source>
</evidence>